<gene>
    <name evidence="2" type="ORF">METZ01_LOCUS120519</name>
</gene>
<proteinExistence type="predicted"/>
<dbReference type="EMBL" id="UINC01016209">
    <property type="protein sequence ID" value="SVA67665.1"/>
    <property type="molecule type" value="Genomic_DNA"/>
</dbReference>
<name>A0A381XSH9_9ZZZZ</name>
<organism evidence="2">
    <name type="scientific">marine metagenome</name>
    <dbReference type="NCBI Taxonomy" id="408172"/>
    <lineage>
        <taxon>unclassified sequences</taxon>
        <taxon>metagenomes</taxon>
        <taxon>ecological metagenomes</taxon>
    </lineage>
</organism>
<accession>A0A381XSH9</accession>
<sequence length="177" mass="19804">MIPKRETQDEEIKMQILIAPTAGFEIPKPGTYRARIIEITEHPALNEDWGPQLLIKVQLDQLDSDDNPILLHYYCSQKLSRQSKLGKVVNTVIGKVPGDYSDSNRLNVADLINVPCGVLIEHVERDDGSKRAIISAWLAYEVVDRKEPPVWEKADSDSEVDEGNGNTTPSLHGHDPI</sequence>
<dbReference type="AlphaFoldDB" id="A0A381XSH9"/>
<evidence type="ECO:0000256" key="1">
    <source>
        <dbReference type="SAM" id="MobiDB-lite"/>
    </source>
</evidence>
<protein>
    <submittedName>
        <fullName evidence="2">Uncharacterized protein</fullName>
    </submittedName>
</protein>
<feature type="region of interest" description="Disordered" evidence="1">
    <location>
        <begin position="149"/>
        <end position="177"/>
    </location>
</feature>
<evidence type="ECO:0000313" key="2">
    <source>
        <dbReference type="EMBL" id="SVA67665.1"/>
    </source>
</evidence>
<reference evidence="2" key="1">
    <citation type="submission" date="2018-05" db="EMBL/GenBank/DDBJ databases">
        <authorList>
            <person name="Lanie J.A."/>
            <person name="Ng W.-L."/>
            <person name="Kazmierczak K.M."/>
            <person name="Andrzejewski T.M."/>
            <person name="Davidsen T.M."/>
            <person name="Wayne K.J."/>
            <person name="Tettelin H."/>
            <person name="Glass J.I."/>
            <person name="Rusch D."/>
            <person name="Podicherti R."/>
            <person name="Tsui H.-C.T."/>
            <person name="Winkler M.E."/>
        </authorList>
    </citation>
    <scope>NUCLEOTIDE SEQUENCE</scope>
</reference>